<dbReference type="InterPro" id="IPR016187">
    <property type="entry name" value="CTDL_fold"/>
</dbReference>
<dbReference type="InterPro" id="IPR016186">
    <property type="entry name" value="C-type_lectin-like/link_sf"/>
</dbReference>
<organism evidence="2 3">
    <name type="scientific">Hemibagrus guttatus</name>
    <dbReference type="NCBI Taxonomy" id="175788"/>
    <lineage>
        <taxon>Eukaryota</taxon>
        <taxon>Metazoa</taxon>
        <taxon>Chordata</taxon>
        <taxon>Craniata</taxon>
        <taxon>Vertebrata</taxon>
        <taxon>Euteleostomi</taxon>
        <taxon>Actinopterygii</taxon>
        <taxon>Neopterygii</taxon>
        <taxon>Teleostei</taxon>
        <taxon>Ostariophysi</taxon>
        <taxon>Siluriformes</taxon>
        <taxon>Bagridae</taxon>
        <taxon>Hemibagrus</taxon>
    </lineage>
</organism>
<reference evidence="2" key="1">
    <citation type="submission" date="2023-06" db="EMBL/GenBank/DDBJ databases">
        <title>Male Hemibagrus guttatus genome.</title>
        <authorList>
            <person name="Bian C."/>
        </authorList>
    </citation>
    <scope>NUCLEOTIDE SEQUENCE</scope>
    <source>
        <strain evidence="2">Male_cb2023</strain>
        <tissue evidence="2">Muscle</tissue>
    </source>
</reference>
<name>A0AAE0QBJ8_9TELE</name>
<dbReference type="AlphaFoldDB" id="A0AAE0QBJ8"/>
<proteinExistence type="predicted"/>
<feature type="domain" description="C-type lectin" evidence="1">
    <location>
        <begin position="17"/>
        <end position="123"/>
    </location>
</feature>
<dbReference type="EMBL" id="JAUCMX010000018">
    <property type="protein sequence ID" value="KAK3517396.1"/>
    <property type="molecule type" value="Genomic_DNA"/>
</dbReference>
<dbReference type="SMART" id="SM00034">
    <property type="entry name" value="CLECT"/>
    <property type="match status" value="1"/>
</dbReference>
<dbReference type="InterPro" id="IPR001304">
    <property type="entry name" value="C-type_lectin-like"/>
</dbReference>
<dbReference type="SUPFAM" id="SSF56436">
    <property type="entry name" value="C-type lectin-like"/>
    <property type="match status" value="1"/>
</dbReference>
<protein>
    <recommendedName>
        <fullName evidence="1">C-type lectin domain-containing protein</fullName>
    </recommendedName>
</protein>
<evidence type="ECO:0000313" key="2">
    <source>
        <dbReference type="EMBL" id="KAK3517396.1"/>
    </source>
</evidence>
<evidence type="ECO:0000313" key="3">
    <source>
        <dbReference type="Proteomes" id="UP001274896"/>
    </source>
</evidence>
<dbReference type="Gene3D" id="3.10.100.10">
    <property type="entry name" value="Mannose-Binding Protein A, subunit A"/>
    <property type="match status" value="1"/>
</dbReference>
<dbReference type="PANTHER" id="PTHR45784">
    <property type="entry name" value="C-TYPE LECTIN DOMAIN FAMILY 20 MEMBER A-RELATED"/>
    <property type="match status" value="1"/>
</dbReference>
<gene>
    <name evidence="2" type="ORF">QTP70_008928</name>
</gene>
<dbReference type="PROSITE" id="PS50041">
    <property type="entry name" value="C_TYPE_LECTIN_2"/>
    <property type="match status" value="1"/>
</dbReference>
<dbReference type="Proteomes" id="UP001274896">
    <property type="component" value="Unassembled WGS sequence"/>
</dbReference>
<comment type="caution">
    <text evidence="2">The sequence shown here is derived from an EMBL/GenBank/DDBJ whole genome shotgun (WGS) entry which is preliminary data.</text>
</comment>
<dbReference type="PANTHER" id="PTHR45784:SF3">
    <property type="entry name" value="C-TYPE LECTIN DOMAIN FAMILY 4 MEMBER K-LIKE-RELATED"/>
    <property type="match status" value="1"/>
</dbReference>
<keyword evidence="3" id="KW-1185">Reference proteome</keyword>
<accession>A0AAE0QBJ8</accession>
<dbReference type="Pfam" id="PF00059">
    <property type="entry name" value="Lectin_C"/>
    <property type="match status" value="1"/>
</dbReference>
<sequence>MDIRNVLCWIGGVDTKTGTDRYIYISSRKTWYEAQAYCRTYHTDLASARDTTENTAIEQLTSGYTWFGLFRDSWKWTDQTNFSTLSWMPGNLDNALSNEICGYLNNGQAAAAQCSDIMPFFCYSIITRKQQIMRVKIRSNQDVNNPEVNAAILEQIKEKLKYHGMANNIVQWKEQLDGKKTPAPLDNQVLCLSPATMRTAFPKINVRKAAGTNNIPGRVLKDCAEELSSSSTSL</sequence>
<evidence type="ECO:0000259" key="1">
    <source>
        <dbReference type="PROSITE" id="PS50041"/>
    </source>
</evidence>